<dbReference type="Proteomes" id="UP001556367">
    <property type="component" value="Unassembled WGS sequence"/>
</dbReference>
<reference evidence="12" key="1">
    <citation type="submission" date="2024-06" db="EMBL/GenBank/DDBJ databases">
        <title>Multi-omics analyses provide insights into the biosynthesis of the anticancer antibiotic pleurotin in Hohenbuehelia grisea.</title>
        <authorList>
            <person name="Weaver J.A."/>
            <person name="Alberti F."/>
        </authorList>
    </citation>
    <scope>NUCLEOTIDE SEQUENCE [LARGE SCALE GENOMIC DNA]</scope>
    <source>
        <strain evidence="12">T-177</strain>
    </source>
</reference>
<dbReference type="InterPro" id="IPR007484">
    <property type="entry name" value="Peptidase_M28"/>
</dbReference>
<keyword evidence="4 9" id="KW-0479">Metal-binding</keyword>
<evidence type="ECO:0000256" key="2">
    <source>
        <dbReference type="ARBA" id="ARBA00022438"/>
    </source>
</evidence>
<evidence type="ECO:0000313" key="11">
    <source>
        <dbReference type="EMBL" id="KAL0954970.1"/>
    </source>
</evidence>
<proteinExistence type="inferred from homology"/>
<evidence type="ECO:0000256" key="9">
    <source>
        <dbReference type="RuleBase" id="RU361240"/>
    </source>
</evidence>
<comment type="caution">
    <text evidence="11">The sequence shown here is derived from an EMBL/GenBank/DDBJ whole genome shotgun (WGS) entry which is preliminary data.</text>
</comment>
<keyword evidence="5 9" id="KW-0732">Signal</keyword>
<dbReference type="Gene3D" id="3.40.630.10">
    <property type="entry name" value="Zn peptidases"/>
    <property type="match status" value="1"/>
</dbReference>
<dbReference type="PANTHER" id="PTHR12147:SF56">
    <property type="entry name" value="AMINOPEPTIDASE YDR415C-RELATED"/>
    <property type="match status" value="1"/>
</dbReference>
<evidence type="ECO:0000256" key="8">
    <source>
        <dbReference type="ARBA" id="ARBA00043962"/>
    </source>
</evidence>
<sequence>MKFQSIFSLVAVALLTVRAAPVSHSEITAKAAQGLRLLSLSEDSEPVWRTEEQMFDLIRQNINFFDVTETYELERNMAKSKLKAFAAVDFPAPSHKDEILPIIDSIKVENLQAYLRDLSNFHTRYYRSDTGAAASEWIRTTLRGIAANRADVSIHEFKHSWVQSSTILKIAGTSGSTGPVTIIGGHMDSINQRNPRTGRSPGADDDGSGSVVIMEAFRALVAADFKPTNPVEFHWYAGEEGGLLGSQAIAAEYKKTGVNVGSYMQLDMTAYPGSSPSISLVTDNTDAGLNDFVKQLVTTYTKVPVTTTRCGYACSDHASWTKNGFRATMPFEAPMGKDNPKIHTDGDTVDAPGFSWEHAHEFVKLAVSYIYERAV</sequence>
<feature type="domain" description="Peptidase M28" evidence="10">
    <location>
        <begin position="171"/>
        <end position="367"/>
    </location>
</feature>
<evidence type="ECO:0000256" key="1">
    <source>
        <dbReference type="ARBA" id="ARBA00001947"/>
    </source>
</evidence>
<dbReference type="PANTHER" id="PTHR12147">
    <property type="entry name" value="METALLOPEPTIDASE M28 FAMILY MEMBER"/>
    <property type="match status" value="1"/>
</dbReference>
<name>A0ABR3JIK6_9AGAR</name>
<evidence type="ECO:0000256" key="6">
    <source>
        <dbReference type="ARBA" id="ARBA00022801"/>
    </source>
</evidence>
<evidence type="ECO:0000256" key="5">
    <source>
        <dbReference type="ARBA" id="ARBA00022729"/>
    </source>
</evidence>
<dbReference type="InterPro" id="IPR045175">
    <property type="entry name" value="M28_fam"/>
</dbReference>
<evidence type="ECO:0000256" key="7">
    <source>
        <dbReference type="ARBA" id="ARBA00022833"/>
    </source>
</evidence>
<keyword evidence="3 9" id="KW-0645">Protease</keyword>
<comment type="similarity">
    <text evidence="8">Belongs to the peptidase M28 family. M28E subfamily.</text>
</comment>
<keyword evidence="2" id="KW-0031">Aminopeptidase</keyword>
<evidence type="ECO:0000256" key="3">
    <source>
        <dbReference type="ARBA" id="ARBA00022670"/>
    </source>
</evidence>
<dbReference type="SUPFAM" id="SSF53187">
    <property type="entry name" value="Zn-dependent exopeptidases"/>
    <property type="match status" value="1"/>
</dbReference>
<evidence type="ECO:0000256" key="4">
    <source>
        <dbReference type="ARBA" id="ARBA00022723"/>
    </source>
</evidence>
<feature type="signal peptide" evidence="9">
    <location>
        <begin position="1"/>
        <end position="19"/>
    </location>
</feature>
<dbReference type="CDD" id="cd03879">
    <property type="entry name" value="M28_AAP"/>
    <property type="match status" value="1"/>
</dbReference>
<keyword evidence="12" id="KW-1185">Reference proteome</keyword>
<comment type="cofactor">
    <cofactor evidence="1">
        <name>Zn(2+)</name>
        <dbReference type="ChEBI" id="CHEBI:29105"/>
    </cofactor>
</comment>
<dbReference type="EC" id="3.4.-.-" evidence="9"/>
<keyword evidence="6 9" id="KW-0378">Hydrolase</keyword>
<gene>
    <name evidence="11" type="ORF">HGRIS_003900</name>
</gene>
<accession>A0ABR3JIK6</accession>
<dbReference type="Pfam" id="PF04389">
    <property type="entry name" value="Peptidase_M28"/>
    <property type="match status" value="1"/>
</dbReference>
<dbReference type="EMBL" id="JASNQZ010000007">
    <property type="protein sequence ID" value="KAL0954970.1"/>
    <property type="molecule type" value="Genomic_DNA"/>
</dbReference>
<feature type="chain" id="PRO_5044949968" description="Peptide hydrolase" evidence="9">
    <location>
        <begin position="20"/>
        <end position="375"/>
    </location>
</feature>
<protein>
    <recommendedName>
        <fullName evidence="9">Peptide hydrolase</fullName>
        <ecNumber evidence="9">3.4.-.-</ecNumber>
    </recommendedName>
</protein>
<organism evidence="11 12">
    <name type="scientific">Hohenbuehelia grisea</name>
    <dbReference type="NCBI Taxonomy" id="104357"/>
    <lineage>
        <taxon>Eukaryota</taxon>
        <taxon>Fungi</taxon>
        <taxon>Dikarya</taxon>
        <taxon>Basidiomycota</taxon>
        <taxon>Agaricomycotina</taxon>
        <taxon>Agaricomycetes</taxon>
        <taxon>Agaricomycetidae</taxon>
        <taxon>Agaricales</taxon>
        <taxon>Pleurotineae</taxon>
        <taxon>Pleurotaceae</taxon>
        <taxon>Hohenbuehelia</taxon>
    </lineage>
</organism>
<evidence type="ECO:0000259" key="10">
    <source>
        <dbReference type="Pfam" id="PF04389"/>
    </source>
</evidence>
<evidence type="ECO:0000313" key="12">
    <source>
        <dbReference type="Proteomes" id="UP001556367"/>
    </source>
</evidence>
<keyword evidence="7 9" id="KW-0862">Zinc</keyword>